<protein>
    <submittedName>
        <fullName evidence="4">TIGR03943 family protein</fullName>
    </submittedName>
</protein>
<dbReference type="RefSeq" id="WP_017618299.1">
    <property type="nucleotide sequence ID" value="NZ_ANBG01000161.1"/>
</dbReference>
<keyword evidence="2" id="KW-0472">Membrane</keyword>
<evidence type="ECO:0000256" key="2">
    <source>
        <dbReference type="SAM" id="Phobius"/>
    </source>
</evidence>
<feature type="domain" description="DUF1980" evidence="3">
    <location>
        <begin position="162"/>
        <end position="260"/>
    </location>
</feature>
<dbReference type="EMBL" id="CP022753">
    <property type="protein sequence ID" value="ASU84390.1"/>
    <property type="molecule type" value="Genomic_DNA"/>
</dbReference>
<feature type="compositionally biased region" description="Low complexity" evidence="1">
    <location>
        <begin position="117"/>
        <end position="131"/>
    </location>
</feature>
<dbReference type="KEGG" id="ngv:CDO52_17715"/>
<keyword evidence="5" id="KW-1185">Reference proteome</keyword>
<keyword evidence="2" id="KW-1133">Transmembrane helix</keyword>
<gene>
    <name evidence="4" type="ORF">CDO52_17715</name>
</gene>
<evidence type="ECO:0000259" key="3">
    <source>
        <dbReference type="Pfam" id="PF21537"/>
    </source>
</evidence>
<dbReference type="PANTHER" id="PTHR40047:SF1">
    <property type="entry name" value="UPF0703 PROTEIN YCGQ"/>
    <property type="match status" value="1"/>
</dbReference>
<accession>A0A223S8E3</accession>
<dbReference type="AlphaFoldDB" id="A0A223S8E3"/>
<dbReference type="OrthoDB" id="359029at2"/>
<feature type="transmembrane region" description="Helical" evidence="2">
    <location>
        <begin position="94"/>
        <end position="113"/>
    </location>
</feature>
<feature type="region of interest" description="Disordered" evidence="1">
    <location>
        <begin position="116"/>
        <end position="136"/>
    </location>
</feature>
<dbReference type="PANTHER" id="PTHR40047">
    <property type="entry name" value="UPF0703 PROTEIN YCGQ"/>
    <property type="match status" value="1"/>
</dbReference>
<evidence type="ECO:0000313" key="4">
    <source>
        <dbReference type="EMBL" id="ASU84390.1"/>
    </source>
</evidence>
<proteinExistence type="predicted"/>
<evidence type="ECO:0000256" key="1">
    <source>
        <dbReference type="SAM" id="MobiDB-lite"/>
    </source>
</evidence>
<evidence type="ECO:0000313" key="5">
    <source>
        <dbReference type="Proteomes" id="UP000215005"/>
    </source>
</evidence>
<dbReference type="InterPro" id="IPR048447">
    <property type="entry name" value="DUF1980_C"/>
</dbReference>
<sequence length="261" mass="28116">MNRIAQGLVLVLLGAAALSSTVVSDLYLNYVQAYFRFFLIGAGVMLVLLGAWLVIAEVRTAAAQDDAGADHEPASACAGGGDGDCHDHSRAPGVAWLLLLPVISVFVIAPPALGSYTASQSSSAAPTSATTEAEEGRYDDALAETDPSEPAKLKLQEFVLRAWTDEERAMAGRPIELTGFVVPHPEGEGWYLARLQISCCAADAVVNRVLITDVDETPEKDSWWTVRGTWVEPEGELQSVRDHRFSVDNMTEVDNPPDPYE</sequence>
<dbReference type="Pfam" id="PF21537">
    <property type="entry name" value="DUF1980_C"/>
    <property type="match status" value="1"/>
</dbReference>
<dbReference type="Proteomes" id="UP000215005">
    <property type="component" value="Chromosome"/>
</dbReference>
<reference evidence="4 5" key="1">
    <citation type="submission" date="2017-08" db="EMBL/GenBank/DDBJ databases">
        <title>The complete genome sequence of Nocardiopsis gilva YIM 90087.</title>
        <authorList>
            <person name="Yin M."/>
            <person name="Tang S."/>
        </authorList>
    </citation>
    <scope>NUCLEOTIDE SEQUENCE [LARGE SCALE GENOMIC DNA]</scope>
    <source>
        <strain evidence="4 5">YIM 90087</strain>
    </source>
</reference>
<organism evidence="4 5">
    <name type="scientific">Nocardiopsis gilva YIM 90087</name>
    <dbReference type="NCBI Taxonomy" id="1235441"/>
    <lineage>
        <taxon>Bacteria</taxon>
        <taxon>Bacillati</taxon>
        <taxon>Actinomycetota</taxon>
        <taxon>Actinomycetes</taxon>
        <taxon>Streptosporangiales</taxon>
        <taxon>Nocardiopsidaceae</taxon>
        <taxon>Nocardiopsis</taxon>
    </lineage>
</organism>
<dbReference type="NCBIfam" id="TIGR03943">
    <property type="entry name" value="TIGR03943 family putative permease subunit"/>
    <property type="match status" value="1"/>
</dbReference>
<dbReference type="InterPro" id="IPR052955">
    <property type="entry name" value="UPF0703_membrane_permease"/>
</dbReference>
<dbReference type="InterPro" id="IPR015402">
    <property type="entry name" value="DUF1980"/>
</dbReference>
<name>A0A223S8E3_9ACTN</name>
<keyword evidence="2" id="KW-0812">Transmembrane</keyword>
<feature type="transmembrane region" description="Helical" evidence="2">
    <location>
        <begin position="34"/>
        <end position="55"/>
    </location>
</feature>